<dbReference type="GO" id="GO:0017108">
    <property type="term" value="F:5'-flap endonuclease activity"/>
    <property type="evidence" value="ECO:0007669"/>
    <property type="project" value="InterPro"/>
</dbReference>
<dbReference type="Proteomes" id="UP000664169">
    <property type="component" value="Unassembled WGS sequence"/>
</dbReference>
<comment type="subcellular location">
    <subcellularLocation>
        <location evidence="8">Nucleus</location>
    </subcellularLocation>
</comment>
<feature type="region of interest" description="Disordered" evidence="9">
    <location>
        <begin position="348"/>
        <end position="397"/>
    </location>
</feature>
<dbReference type="GO" id="GO:0033557">
    <property type="term" value="C:Slx1-Slx4 complex"/>
    <property type="evidence" value="ECO:0007669"/>
    <property type="project" value="UniProtKB-UniRule"/>
</dbReference>
<dbReference type="GO" id="GO:0008821">
    <property type="term" value="F:crossover junction DNA endonuclease activity"/>
    <property type="evidence" value="ECO:0007669"/>
    <property type="project" value="TreeGrafter"/>
</dbReference>
<evidence type="ECO:0000256" key="5">
    <source>
        <dbReference type="ARBA" id="ARBA00023172"/>
    </source>
</evidence>
<dbReference type="PROSITE" id="PS50164">
    <property type="entry name" value="GIY_YIG"/>
    <property type="match status" value="1"/>
</dbReference>
<dbReference type="OrthoDB" id="24645at2759"/>
<gene>
    <name evidence="11" type="ORF">GOMPHAMPRED_006096</name>
</gene>
<dbReference type="Pfam" id="PF21202">
    <property type="entry name" value="SLX1_C"/>
    <property type="match status" value="1"/>
</dbReference>
<name>A0A8H3EMX6_9LECA</name>
<dbReference type="Pfam" id="PF01541">
    <property type="entry name" value="GIY-YIG"/>
    <property type="match status" value="1"/>
</dbReference>
<keyword evidence="1 8" id="KW-0540">Nuclease</keyword>
<dbReference type="PANTHER" id="PTHR20208">
    <property type="entry name" value="STRUCTURE-SPECIFIC ENDONUCLEASE SUBUNIT SLX1"/>
    <property type="match status" value="1"/>
</dbReference>
<proteinExistence type="inferred from homology"/>
<keyword evidence="4 8" id="KW-0378">Hydrolase</keyword>
<evidence type="ECO:0000256" key="6">
    <source>
        <dbReference type="ARBA" id="ARBA00023204"/>
    </source>
</evidence>
<dbReference type="InterPro" id="IPR035901">
    <property type="entry name" value="GIY-YIG_endonuc_sf"/>
</dbReference>
<comment type="subunit">
    <text evidence="8">Forms a heterodimer with SLX4.</text>
</comment>
<comment type="similarity">
    <text evidence="8">Belongs to the SLX1 family.</text>
</comment>
<feature type="domain" description="GIY-YIG" evidence="10">
    <location>
        <begin position="8"/>
        <end position="92"/>
    </location>
</feature>
<comment type="caution">
    <text evidence="8">Lacks conserved residue(s) required for the propagation of feature annotation.</text>
</comment>
<dbReference type="FunFam" id="3.40.1440.10:FF:000006">
    <property type="entry name" value="Structure-specific endonuclease subunit SLX1"/>
    <property type="match status" value="1"/>
</dbReference>
<dbReference type="InterPro" id="IPR000305">
    <property type="entry name" value="GIY-YIG_endonuc"/>
</dbReference>
<dbReference type="CDD" id="cd10455">
    <property type="entry name" value="GIY-YIG_SLX1"/>
    <property type="match status" value="1"/>
</dbReference>
<dbReference type="InterPro" id="IPR027520">
    <property type="entry name" value="Slx1"/>
</dbReference>
<dbReference type="PANTHER" id="PTHR20208:SF10">
    <property type="entry name" value="STRUCTURE-SPECIFIC ENDONUCLEASE SUBUNIT SLX1"/>
    <property type="match status" value="1"/>
</dbReference>
<keyword evidence="5 8" id="KW-0233">DNA recombination</keyword>
<evidence type="ECO:0000256" key="2">
    <source>
        <dbReference type="ARBA" id="ARBA00022759"/>
    </source>
</evidence>
<comment type="cofactor">
    <cofactor evidence="8">
        <name>a divalent metal cation</name>
        <dbReference type="ChEBI" id="CHEBI:60240"/>
    </cofactor>
</comment>
<protein>
    <recommendedName>
        <fullName evidence="10">GIY-YIG domain-containing protein</fullName>
    </recommendedName>
</protein>
<organism evidence="11 12">
    <name type="scientific">Gomphillus americanus</name>
    <dbReference type="NCBI Taxonomy" id="1940652"/>
    <lineage>
        <taxon>Eukaryota</taxon>
        <taxon>Fungi</taxon>
        <taxon>Dikarya</taxon>
        <taxon>Ascomycota</taxon>
        <taxon>Pezizomycotina</taxon>
        <taxon>Lecanoromycetes</taxon>
        <taxon>OSLEUM clade</taxon>
        <taxon>Ostropomycetidae</taxon>
        <taxon>Ostropales</taxon>
        <taxon>Graphidaceae</taxon>
        <taxon>Gomphilloideae</taxon>
        <taxon>Gomphillus</taxon>
    </lineage>
</organism>
<evidence type="ECO:0000256" key="7">
    <source>
        <dbReference type="ARBA" id="ARBA00023242"/>
    </source>
</evidence>
<keyword evidence="3 8" id="KW-0227">DNA damage</keyword>
<feature type="region of interest" description="Disordered" evidence="9">
    <location>
        <begin position="30"/>
        <end position="52"/>
    </location>
</feature>
<keyword evidence="12" id="KW-1185">Reference proteome</keyword>
<reference evidence="11" key="1">
    <citation type="submission" date="2021-03" db="EMBL/GenBank/DDBJ databases">
        <authorList>
            <person name="Tagirdzhanova G."/>
        </authorList>
    </citation>
    <scope>NUCLEOTIDE SEQUENCE</scope>
</reference>
<dbReference type="HAMAP" id="MF_03100">
    <property type="entry name" value="Endonuc_su_Slx1"/>
    <property type="match status" value="1"/>
</dbReference>
<sequence length="397" mass="45213">MDAKPLPAFYCCYLLRSKVKHTQLYVGSTPNPKRRLDQHNGVAKGGAKRTETGHGAWRPWEMGLMVTGFPSNIAALQFEWAWQNSDLTRKISKEERISIPRTVSKYSKKIGKYVTRHKRLPVILRDKLTNLHLLLRVPSFTRWPLQLQFFQEDIYQSWLAWTHENPQPIRSGIAIVKDFGDERDINYATSNRQAEVDALDVSYSPLHNHVEKGMILKQASSLACSCCTKKVDMSVENILVCTQAKCYAVSHLACLASSFLGPESDQVVPIDGECPRCRTNTKWTDLVREMTLRTRDEKEVVRLLQPKRRKGKMDSSQLMANEEGTEDEEEDLVLEDVVDEPSIHEIRNWDSSSIGSDNEVGHCVQSDGGQPSYPDPKRELSAVIEDSEDSADWYMLD</sequence>
<dbReference type="SUPFAM" id="SSF82771">
    <property type="entry name" value="GIY-YIG endonuclease"/>
    <property type="match status" value="1"/>
</dbReference>
<evidence type="ECO:0000259" key="10">
    <source>
        <dbReference type="PROSITE" id="PS50164"/>
    </source>
</evidence>
<evidence type="ECO:0000256" key="9">
    <source>
        <dbReference type="SAM" id="MobiDB-lite"/>
    </source>
</evidence>
<keyword evidence="6 8" id="KW-0234">DNA repair</keyword>
<evidence type="ECO:0000313" key="11">
    <source>
        <dbReference type="EMBL" id="CAF9908189.1"/>
    </source>
</evidence>
<dbReference type="InterPro" id="IPR013083">
    <property type="entry name" value="Znf_RING/FYVE/PHD"/>
</dbReference>
<dbReference type="AlphaFoldDB" id="A0A8H3EMX6"/>
<evidence type="ECO:0000256" key="3">
    <source>
        <dbReference type="ARBA" id="ARBA00022763"/>
    </source>
</evidence>
<dbReference type="GO" id="GO:0000724">
    <property type="term" value="P:double-strand break repair via homologous recombination"/>
    <property type="evidence" value="ECO:0007669"/>
    <property type="project" value="TreeGrafter"/>
</dbReference>
<evidence type="ECO:0000256" key="8">
    <source>
        <dbReference type="HAMAP-Rule" id="MF_03100"/>
    </source>
</evidence>
<dbReference type="Gene3D" id="3.40.1440.10">
    <property type="entry name" value="GIY-YIG endonuclease"/>
    <property type="match status" value="1"/>
</dbReference>
<comment type="caution">
    <text evidence="11">The sequence shown here is derived from an EMBL/GenBank/DDBJ whole genome shotgun (WGS) entry which is preliminary data.</text>
</comment>
<comment type="function">
    <text evidence="8">Catalytic subunit of the SLX1-SLX4 structure-specific endonuclease that resolves DNA secondary structures generated during DNA repair and recombination. Has endonuclease activity towards branched DNA substrates, introducing single-strand cuts in duplex DNA close to junctions with ss-DNA.</text>
</comment>
<dbReference type="InterPro" id="IPR048749">
    <property type="entry name" value="SLX1_C"/>
</dbReference>
<dbReference type="EMBL" id="CAJPDQ010000004">
    <property type="protein sequence ID" value="CAF9908189.1"/>
    <property type="molecule type" value="Genomic_DNA"/>
</dbReference>
<evidence type="ECO:0000313" key="12">
    <source>
        <dbReference type="Proteomes" id="UP000664169"/>
    </source>
</evidence>
<dbReference type="Gene3D" id="3.30.40.10">
    <property type="entry name" value="Zinc/RING finger domain, C3HC4 (zinc finger)"/>
    <property type="match status" value="1"/>
</dbReference>
<evidence type="ECO:0000256" key="1">
    <source>
        <dbReference type="ARBA" id="ARBA00022722"/>
    </source>
</evidence>
<feature type="region of interest" description="Disordered" evidence="9">
    <location>
        <begin position="307"/>
        <end position="330"/>
    </location>
</feature>
<keyword evidence="7 8" id="KW-0539">Nucleus</keyword>
<accession>A0A8H3EMX6</accession>
<dbReference type="InterPro" id="IPR050381">
    <property type="entry name" value="SLX1_endonuclease"/>
</dbReference>
<keyword evidence="2 8" id="KW-0255">Endonuclease</keyword>
<evidence type="ECO:0000256" key="4">
    <source>
        <dbReference type="ARBA" id="ARBA00022801"/>
    </source>
</evidence>